<dbReference type="PANTHER" id="PTHR24200:SF14">
    <property type="entry name" value="MICROTUBULE-ASSOCIATED TUMOR SUPPRESSOR CANDIDATE 2"/>
    <property type="match status" value="1"/>
</dbReference>
<reference evidence="3" key="2">
    <citation type="submission" date="2025-09" db="UniProtKB">
        <authorList>
            <consortium name="Ensembl"/>
        </authorList>
    </citation>
    <scope>IDENTIFICATION</scope>
</reference>
<evidence type="ECO:0000256" key="2">
    <source>
        <dbReference type="SAM" id="MobiDB-lite"/>
    </source>
</evidence>
<accession>A0A8C6W4X7</accession>
<dbReference type="PANTHER" id="PTHR24200">
    <property type="entry name" value="TOUCAN, ISOFORM A"/>
    <property type="match status" value="1"/>
</dbReference>
<feature type="compositionally biased region" description="Polar residues" evidence="2">
    <location>
        <begin position="118"/>
        <end position="127"/>
    </location>
</feature>
<dbReference type="AlphaFoldDB" id="A0A8C6W4X7"/>
<feature type="compositionally biased region" description="Polar residues" evidence="2">
    <location>
        <begin position="174"/>
        <end position="189"/>
    </location>
</feature>
<dbReference type="InterPro" id="IPR051293">
    <property type="entry name" value="MTUS1/CCDC69"/>
</dbReference>
<feature type="compositionally biased region" description="Polar residues" evidence="2">
    <location>
        <begin position="242"/>
        <end position="252"/>
    </location>
</feature>
<dbReference type="GeneTree" id="ENSGT00950000183026"/>
<sequence>MSIPVAPKKSCFSQLQDHRNGAKNNNESILSLGDTNANQIMLEISSSHDEPKTCDLVDEIGNANLSGPEYHSHFQKEPVQGFGRGSQTSKRDFQLSSTDHRELSEEHTVERGPDIPQTPLSVQRPSLSSWKNAVGQAIPEVLTKRDAEIPQHVPKDKLAKTLDNEELKRHSVERASSSVTAPGSLTRQHLQPAWLDTPESWGPVHGGGEGTQGTSAGLSPGAVFTPVDSTSEEKSVHPPKPSTSEAKGSIPSETQMEVAHGLNVYHECTARAAHPEPTPHLVSASKEIFSYLEAHLGQGRREPKLELKYVQPRTEQELKPAQTGDLGCHREESVSPVERKVPHGEAHKETKSQPDSSCQHLGVGRRSSLEEMMGVSIGGEGSLQAEPEQSIGPSGEASSQLTGKMSPNAGRRVEETTSGNFVIGDGHRAFVPSEPMDRTSSRVSGELRSQDSGDTGSAQALASGPSVGEYGTEVAELLDLQSGGSEARQSRETVIPVSEDRNLLENEAKPEITLAGADSVFSTPAPLHPETTVNLIHHPTLPGSGFQELGVFSVNTGSSSVASPSTESGRVLDTSPKVPDKNTSPSGIPKPVTHPKDMPSALEAMEKHEVEKTEERTTETKPVLMPKPKHVRPKIITYIRRNPQALGQGDASLVPVGLPYATPTCGMPLAQEEKAATCELQPSTNLYEKFKPDSQKPRVFPSGLMVSGIKPPGHHFSQMSEKFLQEVRECSCNNICMLV</sequence>
<evidence type="ECO:0000313" key="3">
    <source>
        <dbReference type="Ensembl" id="ENSNGAP00000008181.1"/>
    </source>
</evidence>
<feature type="compositionally biased region" description="Basic and acidic residues" evidence="2">
    <location>
        <begin position="327"/>
        <end position="352"/>
    </location>
</feature>
<dbReference type="GO" id="GO:0008017">
    <property type="term" value="F:microtubule binding"/>
    <property type="evidence" value="ECO:0007669"/>
    <property type="project" value="TreeGrafter"/>
</dbReference>
<evidence type="ECO:0000313" key="4">
    <source>
        <dbReference type="Proteomes" id="UP000694381"/>
    </source>
</evidence>
<organism evidence="3 4">
    <name type="scientific">Nannospalax galili</name>
    <name type="common">Northern Israeli blind subterranean mole rat</name>
    <name type="synonym">Spalax galili</name>
    <dbReference type="NCBI Taxonomy" id="1026970"/>
    <lineage>
        <taxon>Eukaryota</taxon>
        <taxon>Metazoa</taxon>
        <taxon>Chordata</taxon>
        <taxon>Craniata</taxon>
        <taxon>Vertebrata</taxon>
        <taxon>Euteleostomi</taxon>
        <taxon>Mammalia</taxon>
        <taxon>Eutheria</taxon>
        <taxon>Euarchontoglires</taxon>
        <taxon>Glires</taxon>
        <taxon>Rodentia</taxon>
        <taxon>Myomorpha</taxon>
        <taxon>Muroidea</taxon>
        <taxon>Spalacidae</taxon>
        <taxon>Spalacinae</taxon>
        <taxon>Nannospalax</taxon>
    </lineage>
</organism>
<reference evidence="3" key="1">
    <citation type="submission" date="2025-08" db="UniProtKB">
        <authorList>
            <consortium name="Ensembl"/>
        </authorList>
    </citation>
    <scope>IDENTIFICATION</scope>
</reference>
<feature type="region of interest" description="Disordered" evidence="2">
    <location>
        <begin position="71"/>
        <end position="127"/>
    </location>
</feature>
<name>A0A8C6W4X7_NANGA</name>
<feature type="compositionally biased region" description="Basic and acidic residues" evidence="2">
    <location>
        <begin position="89"/>
        <end position="113"/>
    </location>
</feature>
<dbReference type="Ensembl" id="ENSNGAT00000013676.1">
    <property type="protein sequence ID" value="ENSNGAP00000008181.1"/>
    <property type="gene ID" value="ENSNGAG00000011243.1"/>
</dbReference>
<protein>
    <submittedName>
        <fullName evidence="3">Uncharacterized protein</fullName>
    </submittedName>
</protein>
<feature type="compositionally biased region" description="Basic and acidic residues" evidence="2">
    <location>
        <begin position="145"/>
        <end position="173"/>
    </location>
</feature>
<proteinExistence type="predicted"/>
<feature type="compositionally biased region" description="Polar residues" evidence="2">
    <location>
        <begin position="450"/>
        <end position="460"/>
    </location>
</feature>
<feature type="compositionally biased region" description="Polar residues" evidence="2">
    <location>
        <begin position="557"/>
        <end position="568"/>
    </location>
</feature>
<feature type="region of interest" description="Disordered" evidence="2">
    <location>
        <begin position="316"/>
        <end position="361"/>
    </location>
</feature>
<keyword evidence="1" id="KW-0175">Coiled coil</keyword>
<dbReference type="Proteomes" id="UP000694381">
    <property type="component" value="Unassembled WGS sequence"/>
</dbReference>
<dbReference type="GO" id="GO:0005737">
    <property type="term" value="C:cytoplasm"/>
    <property type="evidence" value="ECO:0007669"/>
    <property type="project" value="TreeGrafter"/>
</dbReference>
<dbReference type="GO" id="GO:0005634">
    <property type="term" value="C:nucleus"/>
    <property type="evidence" value="ECO:0007669"/>
    <property type="project" value="TreeGrafter"/>
</dbReference>
<keyword evidence="4" id="KW-1185">Reference proteome</keyword>
<feature type="region of interest" description="Disordered" evidence="2">
    <location>
        <begin position="380"/>
        <end position="466"/>
    </location>
</feature>
<dbReference type="OMA" id="QQPDNHD"/>
<feature type="region of interest" description="Disordered" evidence="2">
    <location>
        <begin position="557"/>
        <end position="598"/>
    </location>
</feature>
<evidence type="ECO:0000256" key="1">
    <source>
        <dbReference type="ARBA" id="ARBA00023054"/>
    </source>
</evidence>
<feature type="compositionally biased region" description="Polar residues" evidence="2">
    <location>
        <begin position="396"/>
        <end position="405"/>
    </location>
</feature>
<feature type="region of interest" description="Disordered" evidence="2">
    <location>
        <begin position="145"/>
        <end position="252"/>
    </location>
</feature>